<dbReference type="InterPro" id="IPR039535">
    <property type="entry name" value="ASST-like"/>
</dbReference>
<proteinExistence type="predicted"/>
<dbReference type="EMBL" id="JAGMUU010000031">
    <property type="protein sequence ID" value="KAH7118528.1"/>
    <property type="molecule type" value="Genomic_DNA"/>
</dbReference>
<keyword evidence="4" id="KW-1185">Reference proteome</keyword>
<dbReference type="AlphaFoldDB" id="A0A9P9DFX6"/>
<name>A0A9P9DFX6_9HYPO</name>
<sequence>MLRVAATRALAGVVASLCVLPTSVIADVVLHTDYASYQNGSLGEKPVQSFHSAPLVKAPIYQVNKLQHVEANESAYLFMTGSYGKGFGPSIVSAKDLSLIWADEHYFFSQAAEGNWFKNQWVLSVFVDQGVRIFNQNYQLLYYVRPQGELAGRNGDSHEAHLTKDDTVVLIVCPEINVDLTSVGGLKSDPILNCHIQEIEPVENKTPSGDFMISHRHFSTITLIDGKTKEVKWVMGGKRNQFTDISEGDKSATFAFQHQPRLTGENRIILFDNAGLNNGFCSNRTCSRGLELEFDPVKKNVWVVNEWYHPQKIMSISRGGVQRLSNGNTVIAWGQNPMFTEHTADGEVVLDFQRGRVVHHDHGLPALIAYRTFMGPWDGKPTWGPNISAAVDVEGGPKKIFVSWNGATNVHQWVLLQSNNMSQLSGADNVVARSHRLGFETPFEIVDSAPFARAAAIDADGNIIGSTPVVEIHTGRLQKLDYDIVGVEFKDPEAISSEDSVSEGSTSATTPGPTESPHSVTATPSAAAAYSTTSSASLPPSTYSVLQWVDLSDYSTNSFYVGAGFMFTLIL</sequence>
<evidence type="ECO:0000256" key="1">
    <source>
        <dbReference type="SAM" id="MobiDB-lite"/>
    </source>
</evidence>
<accession>A0A9P9DFX6</accession>
<feature type="compositionally biased region" description="Low complexity" evidence="1">
    <location>
        <begin position="516"/>
        <end position="525"/>
    </location>
</feature>
<dbReference type="PANTHER" id="PTHR35340:SF5">
    <property type="entry name" value="ASST-DOMAIN-CONTAINING PROTEIN"/>
    <property type="match status" value="1"/>
</dbReference>
<reference evidence="3" key="1">
    <citation type="journal article" date="2021" name="Nat. Commun.">
        <title>Genetic determinants of endophytism in the Arabidopsis root mycobiome.</title>
        <authorList>
            <person name="Mesny F."/>
            <person name="Miyauchi S."/>
            <person name="Thiergart T."/>
            <person name="Pickel B."/>
            <person name="Atanasova L."/>
            <person name="Karlsson M."/>
            <person name="Huettel B."/>
            <person name="Barry K.W."/>
            <person name="Haridas S."/>
            <person name="Chen C."/>
            <person name="Bauer D."/>
            <person name="Andreopoulos W."/>
            <person name="Pangilinan J."/>
            <person name="LaButti K."/>
            <person name="Riley R."/>
            <person name="Lipzen A."/>
            <person name="Clum A."/>
            <person name="Drula E."/>
            <person name="Henrissat B."/>
            <person name="Kohler A."/>
            <person name="Grigoriev I.V."/>
            <person name="Martin F.M."/>
            <person name="Hacquard S."/>
        </authorList>
    </citation>
    <scope>NUCLEOTIDE SEQUENCE</scope>
    <source>
        <strain evidence="3">MPI-CAGE-AT-0021</strain>
    </source>
</reference>
<dbReference type="OrthoDB" id="5427350at2759"/>
<evidence type="ECO:0000256" key="2">
    <source>
        <dbReference type="SAM" id="SignalP"/>
    </source>
</evidence>
<feature type="chain" id="PRO_5040216045" evidence="2">
    <location>
        <begin position="27"/>
        <end position="571"/>
    </location>
</feature>
<feature type="compositionally biased region" description="Low complexity" evidence="1">
    <location>
        <begin position="497"/>
        <end position="507"/>
    </location>
</feature>
<feature type="region of interest" description="Disordered" evidence="1">
    <location>
        <begin position="495"/>
        <end position="525"/>
    </location>
</feature>
<protein>
    <submittedName>
        <fullName evidence="3">ASST-domain-containing protein</fullName>
    </submittedName>
</protein>
<gene>
    <name evidence="3" type="ORF">B0J13DRAFT_458031</name>
</gene>
<dbReference type="Pfam" id="PF14269">
    <property type="entry name" value="Arylsulfotran_2"/>
    <property type="match status" value="1"/>
</dbReference>
<dbReference type="PANTHER" id="PTHR35340">
    <property type="entry name" value="PQQ ENZYME REPEAT PROTEIN-RELATED"/>
    <property type="match status" value="1"/>
</dbReference>
<comment type="caution">
    <text evidence="3">The sequence shown here is derived from an EMBL/GenBank/DDBJ whole genome shotgun (WGS) entry which is preliminary data.</text>
</comment>
<feature type="signal peptide" evidence="2">
    <location>
        <begin position="1"/>
        <end position="26"/>
    </location>
</feature>
<organism evidence="3 4">
    <name type="scientific">Dactylonectria estremocensis</name>
    <dbReference type="NCBI Taxonomy" id="1079267"/>
    <lineage>
        <taxon>Eukaryota</taxon>
        <taxon>Fungi</taxon>
        <taxon>Dikarya</taxon>
        <taxon>Ascomycota</taxon>
        <taxon>Pezizomycotina</taxon>
        <taxon>Sordariomycetes</taxon>
        <taxon>Hypocreomycetidae</taxon>
        <taxon>Hypocreales</taxon>
        <taxon>Nectriaceae</taxon>
        <taxon>Dactylonectria</taxon>
    </lineage>
</organism>
<keyword evidence="2" id="KW-0732">Signal</keyword>
<evidence type="ECO:0000313" key="3">
    <source>
        <dbReference type="EMBL" id="KAH7118528.1"/>
    </source>
</evidence>
<dbReference type="InterPro" id="IPR053143">
    <property type="entry name" value="Arylsulfate_ST"/>
</dbReference>
<dbReference type="Proteomes" id="UP000717696">
    <property type="component" value="Unassembled WGS sequence"/>
</dbReference>
<evidence type="ECO:0000313" key="4">
    <source>
        <dbReference type="Proteomes" id="UP000717696"/>
    </source>
</evidence>